<dbReference type="Gene3D" id="1.10.10.60">
    <property type="entry name" value="Homeodomain-like"/>
    <property type="match status" value="1"/>
</dbReference>
<dbReference type="EMBL" id="LXLT01000035">
    <property type="protein sequence ID" value="OFD78204.1"/>
    <property type="molecule type" value="Genomic_DNA"/>
</dbReference>
<evidence type="ECO:0000259" key="4">
    <source>
        <dbReference type="PROSITE" id="PS50977"/>
    </source>
</evidence>
<dbReference type="InterPro" id="IPR001647">
    <property type="entry name" value="HTH_TetR"/>
</dbReference>
<organism evidence="5 6">
    <name type="scientific">Bacillus mycoides</name>
    <dbReference type="NCBI Taxonomy" id="1405"/>
    <lineage>
        <taxon>Bacteria</taxon>
        <taxon>Bacillati</taxon>
        <taxon>Bacillota</taxon>
        <taxon>Bacilli</taxon>
        <taxon>Bacillales</taxon>
        <taxon>Bacillaceae</taxon>
        <taxon>Bacillus</taxon>
        <taxon>Bacillus cereus group</taxon>
    </lineage>
</organism>
<dbReference type="SUPFAM" id="SSF46689">
    <property type="entry name" value="Homeodomain-like"/>
    <property type="match status" value="1"/>
</dbReference>
<dbReference type="InterPro" id="IPR009057">
    <property type="entry name" value="Homeodomain-like_sf"/>
</dbReference>
<sequence length="203" mass="23847">MKNSTLSTRKHRSLETKKKLLHSGYTIFIKNGFQKTTITQIIKHAETGYGTAYVYFKNKDALLVVLMEDVMNRFYDIADRYFSPQTKAEARDMIQNQVRAFLQLAQEERAILQVVEEAIRTSKEICQKWDEIRERFIKSITQDITYSQESGLAQPELNREIVARGWFAMNEMFLWTIVQNDKKIDLEEVVHTLTVMYTTGLYK</sequence>
<dbReference type="Pfam" id="PF21313">
    <property type="entry name" value="EthR_C"/>
    <property type="match status" value="1"/>
</dbReference>
<dbReference type="PANTHER" id="PTHR43479">
    <property type="entry name" value="ACREF/ENVCD OPERON REPRESSOR-RELATED"/>
    <property type="match status" value="1"/>
</dbReference>
<keyword evidence="1" id="KW-0678">Repressor</keyword>
<dbReference type="SUPFAM" id="SSF48498">
    <property type="entry name" value="Tetracyclin repressor-like, C-terminal domain"/>
    <property type="match status" value="1"/>
</dbReference>
<reference evidence="5 6" key="1">
    <citation type="submission" date="2016-05" db="EMBL/GenBank/DDBJ databases">
        <title>Bacillus thuringiensis and Bacillus weihenstephanensis as novel biocontrol agents of wilt causing Verticillium species.</title>
        <authorList>
            <person name="Hollensteiner J."/>
            <person name="Wemheuer F."/>
            <person name="Harting R."/>
            <person name="Kolarzyk A."/>
            <person name="Diaz-Valerio S."/>
            <person name="Poehlein A."/>
            <person name="Brzuszkiewicz E."/>
            <person name="Nesemann K."/>
            <person name="Braus-Stromeyer S."/>
            <person name="Braus G."/>
            <person name="Daniel R."/>
            <person name="Liesegang H."/>
        </authorList>
    </citation>
    <scope>NUCLEOTIDE SEQUENCE [LARGE SCALE GENOMIC DNA]</scope>
    <source>
        <strain evidence="5 6">GOE8</strain>
    </source>
</reference>
<comment type="caution">
    <text evidence="5">The sequence shown here is derived from an EMBL/GenBank/DDBJ whole genome shotgun (WGS) entry which is preliminary data.</text>
</comment>
<name>A0A1E8B6M6_BACMY</name>
<proteinExistence type="predicted"/>
<dbReference type="InterPro" id="IPR050624">
    <property type="entry name" value="HTH-type_Tx_Regulator"/>
</dbReference>
<evidence type="ECO:0000256" key="1">
    <source>
        <dbReference type="ARBA" id="ARBA00022491"/>
    </source>
</evidence>
<feature type="domain" description="HTH tetR-type" evidence="4">
    <location>
        <begin position="14"/>
        <end position="74"/>
    </location>
</feature>
<accession>A0A1E8B6M6</accession>
<dbReference type="RefSeq" id="WP_070143284.1">
    <property type="nucleotide sequence ID" value="NZ_LXLT01000035.1"/>
</dbReference>
<evidence type="ECO:0000256" key="2">
    <source>
        <dbReference type="ARBA" id="ARBA00023125"/>
    </source>
</evidence>
<dbReference type="InterPro" id="IPR049397">
    <property type="entry name" value="EthR_C"/>
</dbReference>
<dbReference type="PANTHER" id="PTHR43479:SF7">
    <property type="entry name" value="TETR-FAMILY TRANSCRIPTIONAL REGULATOR"/>
    <property type="match status" value="1"/>
</dbReference>
<dbReference type="Gene3D" id="1.10.357.10">
    <property type="entry name" value="Tetracycline Repressor, domain 2"/>
    <property type="match status" value="1"/>
</dbReference>
<keyword evidence="2 3" id="KW-0238">DNA-binding</keyword>
<feature type="DNA-binding region" description="H-T-H motif" evidence="3">
    <location>
        <begin position="37"/>
        <end position="56"/>
    </location>
</feature>
<dbReference type="InterPro" id="IPR036271">
    <property type="entry name" value="Tet_transcr_reg_TetR-rel_C_sf"/>
</dbReference>
<protein>
    <submittedName>
        <fullName evidence="5">TetR family transcriptional regulator</fullName>
    </submittedName>
</protein>
<dbReference type="Proteomes" id="UP000175706">
    <property type="component" value="Unassembled WGS sequence"/>
</dbReference>
<evidence type="ECO:0000256" key="3">
    <source>
        <dbReference type="PROSITE-ProRule" id="PRU00335"/>
    </source>
</evidence>
<dbReference type="PROSITE" id="PS50977">
    <property type="entry name" value="HTH_TETR_2"/>
    <property type="match status" value="1"/>
</dbReference>
<dbReference type="PATRIC" id="fig|86662.25.peg.2763"/>
<evidence type="ECO:0000313" key="6">
    <source>
        <dbReference type="Proteomes" id="UP000175706"/>
    </source>
</evidence>
<dbReference type="Pfam" id="PF00440">
    <property type="entry name" value="TetR_N"/>
    <property type="match status" value="1"/>
</dbReference>
<gene>
    <name evidence="5" type="ORF">BWGOE8_27140</name>
</gene>
<dbReference type="AlphaFoldDB" id="A0A1E8B6M6"/>
<dbReference type="GO" id="GO:0003677">
    <property type="term" value="F:DNA binding"/>
    <property type="evidence" value="ECO:0007669"/>
    <property type="project" value="UniProtKB-UniRule"/>
</dbReference>
<evidence type="ECO:0000313" key="5">
    <source>
        <dbReference type="EMBL" id="OFD78204.1"/>
    </source>
</evidence>